<dbReference type="InterPro" id="IPR001190">
    <property type="entry name" value="SRCR"/>
</dbReference>
<evidence type="ECO:0000256" key="1">
    <source>
        <dbReference type="ARBA" id="ARBA00023157"/>
    </source>
</evidence>
<dbReference type="GO" id="GO:0016020">
    <property type="term" value="C:membrane"/>
    <property type="evidence" value="ECO:0007669"/>
    <property type="project" value="InterPro"/>
</dbReference>
<evidence type="ECO:0000259" key="3">
    <source>
        <dbReference type="PROSITE" id="PS50287"/>
    </source>
</evidence>
<feature type="domain" description="SRCR" evidence="3">
    <location>
        <begin position="1"/>
        <end position="57"/>
    </location>
</feature>
<dbReference type="SUPFAM" id="SSF56487">
    <property type="entry name" value="SRCR-like"/>
    <property type="match status" value="1"/>
</dbReference>
<name>A0A0L8HPB1_OCTBM</name>
<accession>A0A0L8HPB1</accession>
<dbReference type="SMART" id="SM00202">
    <property type="entry name" value="SR"/>
    <property type="match status" value="1"/>
</dbReference>
<dbReference type="PROSITE" id="PS50287">
    <property type="entry name" value="SRCR_2"/>
    <property type="match status" value="1"/>
</dbReference>
<keyword evidence="1 2" id="KW-1015">Disulfide bond</keyword>
<dbReference type="Pfam" id="PF00530">
    <property type="entry name" value="SRCR"/>
    <property type="match status" value="1"/>
</dbReference>
<dbReference type="InterPro" id="IPR036772">
    <property type="entry name" value="SRCR-like_dom_sf"/>
</dbReference>
<dbReference type="PANTHER" id="PTHR48071">
    <property type="entry name" value="SRCR DOMAIN-CONTAINING PROTEIN"/>
    <property type="match status" value="1"/>
</dbReference>
<evidence type="ECO:0000256" key="2">
    <source>
        <dbReference type="PROSITE-ProRule" id="PRU00196"/>
    </source>
</evidence>
<gene>
    <name evidence="4" type="ORF">OCBIM_22009850mg</name>
</gene>
<organism evidence="4">
    <name type="scientific">Octopus bimaculoides</name>
    <name type="common">California two-spotted octopus</name>
    <dbReference type="NCBI Taxonomy" id="37653"/>
    <lineage>
        <taxon>Eukaryota</taxon>
        <taxon>Metazoa</taxon>
        <taxon>Spiralia</taxon>
        <taxon>Lophotrochozoa</taxon>
        <taxon>Mollusca</taxon>
        <taxon>Cephalopoda</taxon>
        <taxon>Coleoidea</taxon>
        <taxon>Octopodiformes</taxon>
        <taxon>Octopoda</taxon>
        <taxon>Incirrata</taxon>
        <taxon>Octopodidae</taxon>
        <taxon>Octopus</taxon>
    </lineage>
</organism>
<dbReference type="PRINTS" id="PR00258">
    <property type="entry name" value="SPERACTRCPTR"/>
</dbReference>
<proteinExistence type="predicted"/>
<dbReference type="STRING" id="37653.A0A0L8HPB1"/>
<sequence>MIGFSTGKPYKPTPGNGPIWLDDVKCKGDEENISECARKNWGDHDCFHNEDAGVICQ</sequence>
<dbReference type="Gene3D" id="3.10.250.10">
    <property type="entry name" value="SRCR-like domain"/>
    <property type="match status" value="1"/>
</dbReference>
<dbReference type="AlphaFoldDB" id="A0A0L8HPB1"/>
<dbReference type="OrthoDB" id="6286334at2759"/>
<feature type="disulfide bond" evidence="2">
    <location>
        <begin position="26"/>
        <end position="36"/>
    </location>
</feature>
<dbReference type="PANTHER" id="PTHR48071:SF18">
    <property type="entry name" value="DELETED IN MALIGNANT BRAIN TUMORS 1 PROTEIN-RELATED"/>
    <property type="match status" value="1"/>
</dbReference>
<reference evidence="4" key="1">
    <citation type="submission" date="2015-07" db="EMBL/GenBank/DDBJ databases">
        <title>MeaNS - Measles Nucleotide Surveillance Program.</title>
        <authorList>
            <person name="Tran T."/>
            <person name="Druce J."/>
        </authorList>
    </citation>
    <scope>NUCLEOTIDE SEQUENCE</scope>
    <source>
        <strain evidence="4">UCB-OBI-ISO-001</strain>
        <tissue evidence="4">Gonad</tissue>
    </source>
</reference>
<dbReference type="EMBL" id="KQ417620">
    <property type="protein sequence ID" value="KOF91088.1"/>
    <property type="molecule type" value="Genomic_DNA"/>
</dbReference>
<comment type="caution">
    <text evidence="2">Lacks conserved residue(s) required for the propagation of feature annotation.</text>
</comment>
<evidence type="ECO:0000313" key="4">
    <source>
        <dbReference type="EMBL" id="KOF91088.1"/>
    </source>
</evidence>
<protein>
    <recommendedName>
        <fullName evidence="3">SRCR domain-containing protein</fullName>
    </recommendedName>
</protein>